<sequence>MTTSEDAPMRRSDSPIRRAKEKRSSALAVAELRAVRSGGLELGKDVTVSTKVGSAGVPWHAAALESWLSAPSQG</sequence>
<evidence type="ECO:0000313" key="3">
    <source>
        <dbReference type="Proteomes" id="UP001500350"/>
    </source>
</evidence>
<feature type="region of interest" description="Disordered" evidence="1">
    <location>
        <begin position="1"/>
        <end position="23"/>
    </location>
</feature>
<protein>
    <submittedName>
        <fullName evidence="2">Uncharacterized protein</fullName>
    </submittedName>
</protein>
<dbReference type="EMBL" id="BAAANW010000030">
    <property type="protein sequence ID" value="GAA1576041.1"/>
    <property type="molecule type" value="Genomic_DNA"/>
</dbReference>
<organism evidence="2 3">
    <name type="scientific">Dermacoccus profundi</name>
    <dbReference type="NCBI Taxonomy" id="322602"/>
    <lineage>
        <taxon>Bacteria</taxon>
        <taxon>Bacillati</taxon>
        <taxon>Actinomycetota</taxon>
        <taxon>Actinomycetes</taxon>
        <taxon>Micrococcales</taxon>
        <taxon>Dermacoccaceae</taxon>
        <taxon>Dermacoccus</taxon>
    </lineage>
</organism>
<dbReference type="Proteomes" id="UP001500350">
    <property type="component" value="Unassembled WGS sequence"/>
</dbReference>
<proteinExistence type="predicted"/>
<feature type="compositionally biased region" description="Basic and acidic residues" evidence="1">
    <location>
        <begin position="7"/>
        <end position="23"/>
    </location>
</feature>
<evidence type="ECO:0000256" key="1">
    <source>
        <dbReference type="SAM" id="MobiDB-lite"/>
    </source>
</evidence>
<keyword evidence="3" id="KW-1185">Reference proteome</keyword>
<reference evidence="3" key="1">
    <citation type="journal article" date="2019" name="Int. J. Syst. Evol. Microbiol.">
        <title>The Global Catalogue of Microorganisms (GCM) 10K type strain sequencing project: providing services to taxonomists for standard genome sequencing and annotation.</title>
        <authorList>
            <consortium name="The Broad Institute Genomics Platform"/>
            <consortium name="The Broad Institute Genome Sequencing Center for Infectious Disease"/>
            <person name="Wu L."/>
            <person name="Ma J."/>
        </authorList>
    </citation>
    <scope>NUCLEOTIDE SEQUENCE [LARGE SCALE GENOMIC DNA]</scope>
    <source>
        <strain evidence="3">JCM 14589</strain>
    </source>
</reference>
<evidence type="ECO:0000313" key="2">
    <source>
        <dbReference type="EMBL" id="GAA1576041.1"/>
    </source>
</evidence>
<comment type="caution">
    <text evidence="2">The sequence shown here is derived from an EMBL/GenBank/DDBJ whole genome shotgun (WGS) entry which is preliminary data.</text>
</comment>
<gene>
    <name evidence="2" type="ORF">GCM10009763_24130</name>
</gene>
<accession>A0ABP4P9T5</accession>
<name>A0ABP4P9T5_9MICO</name>